<dbReference type="PROSITE" id="PS51257">
    <property type="entry name" value="PROKAR_LIPOPROTEIN"/>
    <property type="match status" value="1"/>
</dbReference>
<protein>
    <submittedName>
        <fullName evidence="2">Uncharacterized protein</fullName>
    </submittedName>
</protein>
<comment type="caution">
    <text evidence="2">The sequence shown here is derived from an EMBL/GenBank/DDBJ whole genome shotgun (WGS) entry which is preliminary data.</text>
</comment>
<name>A0A150WD60_BDEBC</name>
<dbReference type="EMBL" id="LUKF01000018">
    <property type="protein sequence ID" value="KYG60849.1"/>
    <property type="molecule type" value="Genomic_DNA"/>
</dbReference>
<sequence length="203" mass="21010">MERLNKKTLSFPAMVFTKTLAALGIVLTLAACGKGDGGGTTPIVGINGCQNCGGITAPTVITTFSSQASTNAFTLSNMQVYAQAGLIQPNASGYNYKWYNGPIAMQGTLTVPTTFYDTTNSGCVVPAGTYYLQTYSVGQLGNLGANVSVPALLTTAGNIELKIESTGVAGGGFVDEGRKLYAKVTIVRANGYVCSAMFADTIL</sequence>
<evidence type="ECO:0000313" key="2">
    <source>
        <dbReference type="EMBL" id="KYG60849.1"/>
    </source>
</evidence>
<proteinExistence type="predicted"/>
<feature type="chain" id="PRO_5007572552" evidence="1">
    <location>
        <begin position="22"/>
        <end position="203"/>
    </location>
</feature>
<evidence type="ECO:0000313" key="3">
    <source>
        <dbReference type="Proteomes" id="UP000075391"/>
    </source>
</evidence>
<reference evidence="2 3" key="1">
    <citation type="submission" date="2016-03" db="EMBL/GenBank/DDBJ databases">
        <authorList>
            <person name="Ploux O."/>
        </authorList>
    </citation>
    <scope>NUCLEOTIDE SEQUENCE [LARGE SCALE GENOMIC DNA]</scope>
    <source>
        <strain evidence="2 3">BER2</strain>
    </source>
</reference>
<accession>A0A150WD60</accession>
<gene>
    <name evidence="2" type="ORF">AZI85_10305</name>
</gene>
<dbReference type="RefSeq" id="WP_063244697.1">
    <property type="nucleotide sequence ID" value="NZ_LUKF01000018.1"/>
</dbReference>
<keyword evidence="1" id="KW-0732">Signal</keyword>
<dbReference type="OrthoDB" id="5296328at2"/>
<dbReference type="AlphaFoldDB" id="A0A150WD60"/>
<organism evidence="2 3">
    <name type="scientific">Bdellovibrio bacteriovorus</name>
    <dbReference type="NCBI Taxonomy" id="959"/>
    <lineage>
        <taxon>Bacteria</taxon>
        <taxon>Pseudomonadati</taxon>
        <taxon>Bdellovibrionota</taxon>
        <taxon>Bdellovibrionia</taxon>
        <taxon>Bdellovibrionales</taxon>
        <taxon>Pseudobdellovibrionaceae</taxon>
        <taxon>Bdellovibrio</taxon>
    </lineage>
</organism>
<dbReference type="Proteomes" id="UP000075391">
    <property type="component" value="Unassembled WGS sequence"/>
</dbReference>
<evidence type="ECO:0000256" key="1">
    <source>
        <dbReference type="SAM" id="SignalP"/>
    </source>
</evidence>
<feature type="signal peptide" evidence="1">
    <location>
        <begin position="1"/>
        <end position="21"/>
    </location>
</feature>